<comment type="similarity">
    <text evidence="2 11">Belongs to the class-I aminoacyl-tRNA synthetase family. Glutamate--tRNA ligase type 1 subfamily.</text>
</comment>
<dbReference type="PATRIC" id="fig|137591.25.peg.342"/>
<comment type="catalytic activity">
    <reaction evidence="10 11">
        <text>tRNA(Glu) + L-glutamate + ATP = L-glutamyl-tRNA(Glu) + AMP + diphosphate</text>
        <dbReference type="Rhea" id="RHEA:23540"/>
        <dbReference type="Rhea" id="RHEA-COMP:9663"/>
        <dbReference type="Rhea" id="RHEA-COMP:9680"/>
        <dbReference type="ChEBI" id="CHEBI:29985"/>
        <dbReference type="ChEBI" id="CHEBI:30616"/>
        <dbReference type="ChEBI" id="CHEBI:33019"/>
        <dbReference type="ChEBI" id="CHEBI:78442"/>
        <dbReference type="ChEBI" id="CHEBI:78520"/>
        <dbReference type="ChEBI" id="CHEBI:456215"/>
        <dbReference type="EC" id="6.1.1.17"/>
    </reaction>
</comment>
<accession>A0A0D1LPD7</accession>
<sequence length="498" mass="56854">MAETTEKKIRVRYAPSPTGHLHIGNARTALFNWLFARHYKGEFVIRIEDTDQARNIADGEKSQLDNLAWLGLDWDESPANPGEYGPYRQSERMDIYKPLIQELLDRGLAYKSYKTSEELEAEREAQIAAKQAPHYVYEYAGMSDDEIAAAQAEAEAKGLQPVVRFRVPEDKPYAWDDIVKGHVEINSNTIGGDWVIQKADGMPTYNFAVVVDDHMMEISHVLRGDDHVSNTPKQLMIYEAFGWEAPIFGHMTLIINAETGKKLSKRDESILQFIEQYRELGYLPEAMLNFIVLLGWSPVGEKEIFNKNQLVKMFDEARLSKSPAKFDNKKLEWVNNQWIKTADQNMVFDKLMQQLVKSELVNPAELTAEKMQWLRSVMNVYMDGVSYTSQIVPLVKPVFFEMPAADAITDSAKEWMAAENVPAMLNLFIEKIEAMPLFTAAAILTAIREIQNEMDVKARALWNPLRIATTREEQGPNLGELLELLGREQTIANIREFL</sequence>
<dbReference type="SUPFAM" id="SSF52374">
    <property type="entry name" value="Nucleotidylyl transferase"/>
    <property type="match status" value="1"/>
</dbReference>
<dbReference type="Proteomes" id="UP000320012">
    <property type="component" value="Unassembled WGS sequence"/>
</dbReference>
<dbReference type="AlphaFoldDB" id="A0A0D1LPD7"/>
<evidence type="ECO:0000313" key="14">
    <source>
        <dbReference type="EMBL" id="AWF96359.1"/>
    </source>
</evidence>
<dbReference type="Gene3D" id="3.40.50.620">
    <property type="entry name" value="HUPs"/>
    <property type="match status" value="1"/>
</dbReference>
<reference evidence="16 19" key="3">
    <citation type="submission" date="2019-07" db="EMBL/GenBank/DDBJ databases">
        <title>Genome sequence of Weissella cibaria GK1.</title>
        <authorList>
            <person name="Choi H.-J."/>
        </authorList>
    </citation>
    <scope>NUCLEOTIDE SEQUENCE [LARGE SCALE GENOMIC DNA]</scope>
    <source>
        <strain evidence="16 19">GK1</strain>
    </source>
</reference>
<dbReference type="GO" id="GO:0005524">
    <property type="term" value="F:ATP binding"/>
    <property type="evidence" value="ECO:0007669"/>
    <property type="project" value="UniProtKB-UniRule"/>
</dbReference>
<keyword evidence="7 11" id="KW-0067">ATP-binding</keyword>
<comment type="function">
    <text evidence="11">Catalyzes the attachment of glutamate to tRNA(Glu) in a two-step reaction: glutamate is first activated by ATP to form Glu-AMP and then transferred to the acceptor end of tRNA(Glu).</text>
</comment>
<evidence type="ECO:0000313" key="18">
    <source>
        <dbReference type="Proteomes" id="UP000244870"/>
    </source>
</evidence>
<comment type="subcellular location">
    <subcellularLocation>
        <location evidence="1 11">Cytoplasm</location>
    </subcellularLocation>
</comment>
<dbReference type="PROSITE" id="PS00178">
    <property type="entry name" value="AA_TRNA_LIGASE_I"/>
    <property type="match status" value="1"/>
</dbReference>
<dbReference type="Proteomes" id="UP000244870">
    <property type="component" value="Chromosome"/>
</dbReference>
<dbReference type="KEGG" id="wcb:AO080_04395"/>
<evidence type="ECO:0000259" key="13">
    <source>
        <dbReference type="Pfam" id="PF19269"/>
    </source>
</evidence>
<gene>
    <name evidence="11 15" type="primary">gltX</name>
    <name evidence="14" type="ORF">B6254_1998</name>
    <name evidence="16" type="ORF">FO435_09425</name>
    <name evidence="15" type="ORF">QX99_00352</name>
</gene>
<dbReference type="InterPro" id="IPR020058">
    <property type="entry name" value="Glu/Gln-tRNA-synth_Ib_cat-dom"/>
</dbReference>
<dbReference type="GO" id="GO:0008270">
    <property type="term" value="F:zinc ion binding"/>
    <property type="evidence" value="ECO:0007669"/>
    <property type="project" value="InterPro"/>
</dbReference>
<dbReference type="PRINTS" id="PR00987">
    <property type="entry name" value="TRNASYNTHGLU"/>
</dbReference>
<dbReference type="InterPro" id="IPR014729">
    <property type="entry name" value="Rossmann-like_a/b/a_fold"/>
</dbReference>
<dbReference type="RefSeq" id="WP_043710669.1">
    <property type="nucleotide sequence ID" value="NZ_CABJFA010000002.1"/>
</dbReference>
<evidence type="ECO:0000256" key="7">
    <source>
        <dbReference type="ARBA" id="ARBA00022840"/>
    </source>
</evidence>
<dbReference type="InterPro" id="IPR008925">
    <property type="entry name" value="aa_tRNA-synth_I_cd-bd_sf"/>
</dbReference>
<evidence type="ECO:0000256" key="2">
    <source>
        <dbReference type="ARBA" id="ARBA00007894"/>
    </source>
</evidence>
<evidence type="ECO:0000313" key="16">
    <source>
        <dbReference type="EMBL" id="TVV28081.1"/>
    </source>
</evidence>
<dbReference type="EMBL" id="VNHC01000002">
    <property type="protein sequence ID" value="TVV28081.1"/>
    <property type="molecule type" value="Genomic_DNA"/>
</dbReference>
<proteinExistence type="inferred from homology"/>
<keyword evidence="9 11" id="KW-0030">Aminoacyl-tRNA synthetase</keyword>
<keyword evidence="17" id="KW-1185">Reference proteome</keyword>
<evidence type="ECO:0000256" key="1">
    <source>
        <dbReference type="ARBA" id="ARBA00004496"/>
    </source>
</evidence>
<dbReference type="OrthoDB" id="9807503at2"/>
<dbReference type="STRING" id="137591.AO080_04395"/>
<reference evidence="15 17" key="1">
    <citation type="journal article" date="2015" name="Microbiology (Mosc.)">
        <title>Genomics of the Weissella cibaria species with an examination of its metabolic traits.</title>
        <authorList>
            <person name="Lynch K.M."/>
            <person name="Lucid A."/>
            <person name="Arendt E.K."/>
            <person name="Sleator R.D."/>
            <person name="Lucey B."/>
            <person name="Coffey A."/>
        </authorList>
    </citation>
    <scope>NUCLEOTIDE SEQUENCE [LARGE SCALE GENOMIC DNA]</scope>
    <source>
        <strain evidence="15 17">MG1</strain>
    </source>
</reference>
<dbReference type="GO" id="GO:0006424">
    <property type="term" value="P:glutamyl-tRNA aminoacylation"/>
    <property type="evidence" value="ECO:0007669"/>
    <property type="project" value="UniProtKB-UniRule"/>
</dbReference>
<dbReference type="EC" id="6.1.1.17" evidence="11"/>
<evidence type="ECO:0000256" key="10">
    <source>
        <dbReference type="ARBA" id="ARBA00048351"/>
    </source>
</evidence>
<dbReference type="InterPro" id="IPR033910">
    <property type="entry name" value="GluRS_core"/>
</dbReference>
<dbReference type="HAMAP" id="MF_00022">
    <property type="entry name" value="Glu_tRNA_synth_type1"/>
    <property type="match status" value="1"/>
</dbReference>
<dbReference type="GO" id="GO:0000049">
    <property type="term" value="F:tRNA binding"/>
    <property type="evidence" value="ECO:0007669"/>
    <property type="project" value="InterPro"/>
</dbReference>
<evidence type="ECO:0000256" key="11">
    <source>
        <dbReference type="HAMAP-Rule" id="MF_00022"/>
    </source>
</evidence>
<feature type="domain" description="Glutamyl/glutaminyl-tRNA synthetase class Ib catalytic" evidence="12">
    <location>
        <begin position="8"/>
        <end position="333"/>
    </location>
</feature>
<evidence type="ECO:0000256" key="6">
    <source>
        <dbReference type="ARBA" id="ARBA00022741"/>
    </source>
</evidence>
<dbReference type="SUPFAM" id="SSF48163">
    <property type="entry name" value="An anticodon-binding domain of class I aminoacyl-tRNA synthetases"/>
    <property type="match status" value="1"/>
</dbReference>
<evidence type="ECO:0000256" key="3">
    <source>
        <dbReference type="ARBA" id="ARBA00011245"/>
    </source>
</evidence>
<evidence type="ECO:0000313" key="17">
    <source>
        <dbReference type="Proteomes" id="UP000032287"/>
    </source>
</evidence>
<dbReference type="InterPro" id="IPR049940">
    <property type="entry name" value="GluQ/Sye"/>
</dbReference>
<dbReference type="InterPro" id="IPR001412">
    <property type="entry name" value="aa-tRNA-synth_I_CS"/>
</dbReference>
<feature type="binding site" evidence="11">
    <location>
        <position position="265"/>
    </location>
    <ligand>
        <name>ATP</name>
        <dbReference type="ChEBI" id="CHEBI:30616"/>
    </ligand>
</feature>
<dbReference type="Pfam" id="PF19269">
    <property type="entry name" value="Anticodon_2"/>
    <property type="match status" value="1"/>
</dbReference>
<evidence type="ECO:0000256" key="5">
    <source>
        <dbReference type="ARBA" id="ARBA00022598"/>
    </source>
</evidence>
<dbReference type="CDD" id="cd00808">
    <property type="entry name" value="GluRS_core"/>
    <property type="match status" value="1"/>
</dbReference>
<dbReference type="GO" id="GO:0005829">
    <property type="term" value="C:cytosol"/>
    <property type="evidence" value="ECO:0007669"/>
    <property type="project" value="TreeGrafter"/>
</dbReference>
<evidence type="ECO:0000313" key="19">
    <source>
        <dbReference type="Proteomes" id="UP000320012"/>
    </source>
</evidence>
<protein>
    <recommendedName>
        <fullName evidence="11">Glutamate--tRNA ligase</fullName>
        <ecNumber evidence="11">6.1.1.17</ecNumber>
    </recommendedName>
    <alternativeName>
        <fullName evidence="11">Glutamyl-tRNA synthetase</fullName>
        <shortName evidence="11">GluRS</shortName>
    </alternativeName>
</protein>
<dbReference type="GO" id="GO:0004818">
    <property type="term" value="F:glutamate-tRNA ligase activity"/>
    <property type="evidence" value="ECO:0007669"/>
    <property type="project" value="UniProtKB-UniRule"/>
</dbReference>
<organism evidence="15 17">
    <name type="scientific">Weissella cibaria</name>
    <dbReference type="NCBI Taxonomy" id="137591"/>
    <lineage>
        <taxon>Bacteria</taxon>
        <taxon>Bacillati</taxon>
        <taxon>Bacillota</taxon>
        <taxon>Bacilli</taxon>
        <taxon>Lactobacillales</taxon>
        <taxon>Lactobacillaceae</taxon>
        <taxon>Weissella</taxon>
    </lineage>
</organism>
<evidence type="ECO:0000313" key="15">
    <source>
        <dbReference type="EMBL" id="KIU21975.1"/>
    </source>
</evidence>
<evidence type="ECO:0000256" key="4">
    <source>
        <dbReference type="ARBA" id="ARBA00022490"/>
    </source>
</evidence>
<feature type="short sequence motif" description="'HIGH' region" evidence="11">
    <location>
        <begin position="15"/>
        <end position="25"/>
    </location>
</feature>
<dbReference type="FunFam" id="3.40.50.620:FF:000007">
    <property type="entry name" value="Glutamate--tRNA ligase"/>
    <property type="match status" value="1"/>
</dbReference>
<evidence type="ECO:0000256" key="9">
    <source>
        <dbReference type="ARBA" id="ARBA00023146"/>
    </source>
</evidence>
<dbReference type="InterPro" id="IPR020751">
    <property type="entry name" value="aa-tRNA-synth_I_codon-bd_sub2"/>
</dbReference>
<dbReference type="Pfam" id="PF00749">
    <property type="entry name" value="tRNA-synt_1c"/>
    <property type="match status" value="1"/>
</dbReference>
<dbReference type="Gene3D" id="1.10.10.350">
    <property type="match status" value="1"/>
</dbReference>
<reference evidence="14 18" key="2">
    <citation type="submission" date="2017-04" db="EMBL/GenBank/DDBJ databases">
        <title>Weissella cibaria strain m2 complete genome.</title>
        <authorList>
            <person name="Pan Q."/>
            <person name="Tan M."/>
            <person name="Yao F."/>
            <person name="Su S."/>
        </authorList>
    </citation>
    <scope>NUCLEOTIDE SEQUENCE [LARGE SCALE GENOMIC DNA]</scope>
    <source>
        <strain evidence="14 18">M2</strain>
    </source>
</reference>
<comment type="caution">
    <text evidence="11">Lacks conserved residue(s) required for the propagation of feature annotation.</text>
</comment>
<keyword evidence="6 11" id="KW-0547">Nucleotide-binding</keyword>
<evidence type="ECO:0000256" key="8">
    <source>
        <dbReference type="ARBA" id="ARBA00022917"/>
    </source>
</evidence>
<keyword evidence="5 11" id="KW-0436">Ligase</keyword>
<dbReference type="PANTHER" id="PTHR43311:SF2">
    <property type="entry name" value="GLUTAMATE--TRNA LIGASE, MITOCHONDRIAL-RELATED"/>
    <property type="match status" value="1"/>
</dbReference>
<dbReference type="NCBIfam" id="TIGR00464">
    <property type="entry name" value="gltX_bact"/>
    <property type="match status" value="1"/>
</dbReference>
<feature type="short sequence motif" description="'KMSKS' region" evidence="11">
    <location>
        <begin position="262"/>
        <end position="266"/>
    </location>
</feature>
<dbReference type="EMBL" id="CP020928">
    <property type="protein sequence ID" value="AWF96359.1"/>
    <property type="molecule type" value="Genomic_DNA"/>
</dbReference>
<dbReference type="InterPro" id="IPR004527">
    <property type="entry name" value="Glu-tRNA-ligase_bac/mito"/>
</dbReference>
<dbReference type="EMBL" id="JWHU01000005">
    <property type="protein sequence ID" value="KIU21975.1"/>
    <property type="molecule type" value="Genomic_DNA"/>
</dbReference>
<name>A0A0D1LPD7_9LACO</name>
<dbReference type="InterPro" id="IPR045462">
    <property type="entry name" value="aa-tRNA-synth_I_cd-bd"/>
</dbReference>
<keyword evidence="4 11" id="KW-0963">Cytoplasm</keyword>
<dbReference type="PANTHER" id="PTHR43311">
    <property type="entry name" value="GLUTAMATE--TRNA LIGASE"/>
    <property type="match status" value="1"/>
</dbReference>
<keyword evidence="8 11" id="KW-0648">Protein biosynthesis</keyword>
<dbReference type="InterPro" id="IPR000924">
    <property type="entry name" value="Glu/Gln-tRNA-synth"/>
</dbReference>
<dbReference type="Proteomes" id="UP000032287">
    <property type="component" value="Unassembled WGS sequence"/>
</dbReference>
<dbReference type="eggNOG" id="COG0008">
    <property type="taxonomic scope" value="Bacteria"/>
</dbReference>
<evidence type="ECO:0000259" key="12">
    <source>
        <dbReference type="Pfam" id="PF00749"/>
    </source>
</evidence>
<feature type="domain" description="Aminoacyl-tRNA synthetase class I anticodon-binding" evidence="13">
    <location>
        <begin position="360"/>
        <end position="497"/>
    </location>
</feature>
<comment type="subunit">
    <text evidence="3 11">Monomer.</text>
</comment>